<dbReference type="InterPro" id="IPR001466">
    <property type="entry name" value="Beta-lactam-related"/>
</dbReference>
<name>A0ABU7XSC7_9FLAO</name>
<evidence type="ECO:0000256" key="3">
    <source>
        <dbReference type="SAM" id="SignalP"/>
    </source>
</evidence>
<comment type="subcellular location">
    <subcellularLocation>
        <location evidence="1">Membrane</location>
    </subcellularLocation>
</comment>
<dbReference type="InterPro" id="IPR050491">
    <property type="entry name" value="AmpC-like"/>
</dbReference>
<dbReference type="InterPro" id="IPR012338">
    <property type="entry name" value="Beta-lactam/transpept-like"/>
</dbReference>
<feature type="signal peptide" evidence="3">
    <location>
        <begin position="1"/>
        <end position="19"/>
    </location>
</feature>
<sequence length="399" mass="45078">MKNLIIILILNILVSSVYCQTNDSISGKLTTELEKICSRGYINGFSVAIVNQDGILYKKGLGYADVKANKKYTENTIQSIASISKTFIGIALLKAQELGKLNLDDPINKHLPFNVNNPYFPNEQITIRHLATHTSSIKVKSRNEKNGYVLMKSNNGRAKVNSNFRSPDEMMKLNVFLESILSEEGKWYKKNSFLKTKPGAIFKYSNIASGLAALIIENATNQPFNQFTNEHILTPLGMSNSGWSFTEIDFSKHSKLYLNKETEFAFYQLVNYPDGGLITSSTDLGTYLVELIRGYSGTGKILSKQSYMELFKTQLTDTNYIERNESIYNDEYNMGVFMGMSSHGQMGHTGGDPGIVTHMFFNTKTKIGKLLIINTELKKEGIKEFVDIWRKLEEYEIKL</sequence>
<feature type="domain" description="Beta-lactamase-related" evidence="4">
    <location>
        <begin position="42"/>
        <end position="377"/>
    </location>
</feature>
<evidence type="ECO:0000313" key="6">
    <source>
        <dbReference type="Proteomes" id="UP001337305"/>
    </source>
</evidence>
<keyword evidence="2" id="KW-0472">Membrane</keyword>
<evidence type="ECO:0000259" key="4">
    <source>
        <dbReference type="Pfam" id="PF00144"/>
    </source>
</evidence>
<organism evidence="5 6">
    <name type="scientific">Flavivirga spongiicola</name>
    <dbReference type="NCBI Taxonomy" id="421621"/>
    <lineage>
        <taxon>Bacteria</taxon>
        <taxon>Pseudomonadati</taxon>
        <taxon>Bacteroidota</taxon>
        <taxon>Flavobacteriia</taxon>
        <taxon>Flavobacteriales</taxon>
        <taxon>Flavobacteriaceae</taxon>
        <taxon>Flavivirga</taxon>
    </lineage>
</organism>
<dbReference type="Gene3D" id="3.40.710.10">
    <property type="entry name" value="DD-peptidase/beta-lactamase superfamily"/>
    <property type="match status" value="1"/>
</dbReference>
<keyword evidence="3" id="KW-0732">Signal</keyword>
<reference evidence="5 6" key="1">
    <citation type="submission" date="2022-09" db="EMBL/GenBank/DDBJ databases">
        <title>Genome sequencing of Flavivirga sp. MEBiC05379.</title>
        <authorList>
            <person name="Oh H.-M."/>
            <person name="Kwon K.K."/>
            <person name="Park M.J."/>
            <person name="Yang S.-H."/>
        </authorList>
    </citation>
    <scope>NUCLEOTIDE SEQUENCE [LARGE SCALE GENOMIC DNA]</scope>
    <source>
        <strain evidence="5 6">MEBiC05379</strain>
    </source>
</reference>
<evidence type="ECO:0000313" key="5">
    <source>
        <dbReference type="EMBL" id="MEF3833627.1"/>
    </source>
</evidence>
<protein>
    <submittedName>
        <fullName evidence="5">Beta-lactamase family protein</fullName>
    </submittedName>
</protein>
<keyword evidence="6" id="KW-1185">Reference proteome</keyword>
<comment type="caution">
    <text evidence="5">The sequence shown here is derived from an EMBL/GenBank/DDBJ whole genome shotgun (WGS) entry which is preliminary data.</text>
</comment>
<dbReference type="Pfam" id="PF00144">
    <property type="entry name" value="Beta-lactamase"/>
    <property type="match status" value="1"/>
</dbReference>
<dbReference type="EMBL" id="JAODOP010000004">
    <property type="protein sequence ID" value="MEF3833627.1"/>
    <property type="molecule type" value="Genomic_DNA"/>
</dbReference>
<dbReference type="Proteomes" id="UP001337305">
    <property type="component" value="Unassembled WGS sequence"/>
</dbReference>
<dbReference type="PANTHER" id="PTHR46825:SF11">
    <property type="entry name" value="PENICILLIN-BINDING PROTEIN 4"/>
    <property type="match status" value="1"/>
</dbReference>
<accession>A0ABU7XSC7</accession>
<proteinExistence type="predicted"/>
<evidence type="ECO:0000256" key="2">
    <source>
        <dbReference type="ARBA" id="ARBA00023136"/>
    </source>
</evidence>
<dbReference type="SUPFAM" id="SSF56601">
    <property type="entry name" value="beta-lactamase/transpeptidase-like"/>
    <property type="match status" value="1"/>
</dbReference>
<dbReference type="PANTHER" id="PTHR46825">
    <property type="entry name" value="D-ALANYL-D-ALANINE-CARBOXYPEPTIDASE/ENDOPEPTIDASE AMPH"/>
    <property type="match status" value="1"/>
</dbReference>
<feature type="chain" id="PRO_5046041441" evidence="3">
    <location>
        <begin position="20"/>
        <end position="399"/>
    </location>
</feature>
<evidence type="ECO:0000256" key="1">
    <source>
        <dbReference type="ARBA" id="ARBA00004370"/>
    </source>
</evidence>
<gene>
    <name evidence="5" type="ORF">N1F79_10840</name>
</gene>
<dbReference type="RefSeq" id="WP_303305968.1">
    <property type="nucleotide sequence ID" value="NZ_JAODOP010000004.1"/>
</dbReference>